<dbReference type="InterPro" id="IPR041698">
    <property type="entry name" value="Methyltransf_25"/>
</dbReference>
<dbReference type="GO" id="GO:0008168">
    <property type="term" value="F:methyltransferase activity"/>
    <property type="evidence" value="ECO:0007669"/>
    <property type="project" value="UniProtKB-KW"/>
</dbReference>
<comment type="caution">
    <text evidence="2">The sequence shown here is derived from an EMBL/GenBank/DDBJ whole genome shotgun (WGS) entry which is preliminary data.</text>
</comment>
<dbReference type="Gene3D" id="2.20.130.10">
    <property type="entry name" value="CAC2371-like domains"/>
    <property type="match status" value="1"/>
</dbReference>
<reference evidence="2 3" key="1">
    <citation type="submission" date="2023-07" db="EMBL/GenBank/DDBJ databases">
        <title>Genomic Encyclopedia of Type Strains, Phase IV (KMG-IV): sequencing the most valuable type-strain genomes for metagenomic binning, comparative biology and taxonomic classification.</title>
        <authorList>
            <person name="Goeker M."/>
        </authorList>
    </citation>
    <scope>NUCLEOTIDE SEQUENCE [LARGE SCALE GENOMIC DNA]</scope>
    <source>
        <strain evidence="2 3">DSM 27848</strain>
    </source>
</reference>
<evidence type="ECO:0000259" key="1">
    <source>
        <dbReference type="Pfam" id="PF13649"/>
    </source>
</evidence>
<feature type="domain" description="Methyltransferase" evidence="1">
    <location>
        <begin position="41"/>
        <end position="136"/>
    </location>
</feature>
<dbReference type="Pfam" id="PF13649">
    <property type="entry name" value="Methyltransf_25"/>
    <property type="match status" value="1"/>
</dbReference>
<dbReference type="Proteomes" id="UP001232343">
    <property type="component" value="Unassembled WGS sequence"/>
</dbReference>
<keyword evidence="3" id="KW-1185">Reference proteome</keyword>
<evidence type="ECO:0000313" key="2">
    <source>
        <dbReference type="EMBL" id="MDQ0344058.1"/>
    </source>
</evidence>
<evidence type="ECO:0000313" key="3">
    <source>
        <dbReference type="Proteomes" id="UP001232343"/>
    </source>
</evidence>
<keyword evidence="2" id="KW-0808">Transferase</keyword>
<protein>
    <submittedName>
        <fullName evidence="2">SAM-dependent methyltransferase</fullName>
    </submittedName>
</protein>
<organism evidence="2 3">
    <name type="scientific">Lederbergia wuyishanensis</name>
    <dbReference type="NCBI Taxonomy" id="1347903"/>
    <lineage>
        <taxon>Bacteria</taxon>
        <taxon>Bacillati</taxon>
        <taxon>Bacillota</taxon>
        <taxon>Bacilli</taxon>
        <taxon>Bacillales</taxon>
        <taxon>Bacillaceae</taxon>
        <taxon>Lederbergia</taxon>
    </lineage>
</organism>
<dbReference type="GO" id="GO:0032259">
    <property type="term" value="P:methylation"/>
    <property type="evidence" value="ECO:0007669"/>
    <property type="project" value="UniProtKB-KW"/>
</dbReference>
<keyword evidence="2" id="KW-0489">Methyltransferase</keyword>
<name>A0ABU0D6L1_9BACI</name>
<dbReference type="InterPro" id="IPR029063">
    <property type="entry name" value="SAM-dependent_MTases_sf"/>
</dbReference>
<dbReference type="EMBL" id="JAUSUO010000007">
    <property type="protein sequence ID" value="MDQ0344058.1"/>
    <property type="molecule type" value="Genomic_DNA"/>
</dbReference>
<dbReference type="RefSeq" id="WP_244682130.1">
    <property type="nucleotide sequence ID" value="NZ_JALIRM010000010.1"/>
</dbReference>
<sequence length="253" mass="28907">MFSNYGKLCTEFYDFTKPVGKSINGDLEYYFERLKHVKGRILEAGVGSGRFLIPLIEKGFVVDGLDYSADMLKSCEERCENRGFHPDLFEGRLEDFQLPNEYEAIIMPTGTFCLLETREAALNALTCFKNHLQPGGRIIIDLGLPNDFIVGNISNSAISFPNGEGITLEGKSIELDWIQQRTVTHLRYEKWRDGKLIDTELQRLVLSWYGIDEFKELLSKIGFKNISVSSRYVYEKFPTNANEVITFEAEKAQ</sequence>
<dbReference type="Gene3D" id="3.40.50.150">
    <property type="entry name" value="Vaccinia Virus protein VP39"/>
    <property type="match status" value="1"/>
</dbReference>
<dbReference type="CDD" id="cd02440">
    <property type="entry name" value="AdoMet_MTases"/>
    <property type="match status" value="1"/>
</dbReference>
<accession>A0ABU0D6L1</accession>
<gene>
    <name evidence="2" type="ORF">J2S14_002893</name>
</gene>
<dbReference type="SUPFAM" id="SSF53335">
    <property type="entry name" value="S-adenosyl-L-methionine-dependent methyltransferases"/>
    <property type="match status" value="1"/>
</dbReference>
<proteinExistence type="predicted"/>